<gene>
    <name evidence="4" type="ORF">IDH44_18395</name>
</gene>
<feature type="compositionally biased region" description="Low complexity" evidence="3">
    <location>
        <begin position="223"/>
        <end position="240"/>
    </location>
</feature>
<keyword evidence="2" id="KW-0175">Coiled coil</keyword>
<feature type="coiled-coil region" evidence="2">
    <location>
        <begin position="26"/>
        <end position="60"/>
    </location>
</feature>
<comment type="caution">
    <text evidence="4">The sequence shown here is derived from an EMBL/GenBank/DDBJ whole genome shotgun (WGS) entry which is preliminary data.</text>
</comment>
<comment type="similarity">
    <text evidence="1">Belongs to the PspA/Vipp/IM30 family.</text>
</comment>
<evidence type="ECO:0000256" key="3">
    <source>
        <dbReference type="SAM" id="MobiDB-lite"/>
    </source>
</evidence>
<sequence>MGILKRVADMTKASLNEVLDKMEDPVVMLNQYVRDMEMEINEAERTVARQMTAEARLKQRREAAVQTAEACQAKAEQALAAGDEDQARRLLEQKLASDEQVAQFAELLAQQEGRAAELSLELESMREELARLRARRGELASRAEAARAKKQVAQVYAPHAIESGGAVRGFSRMEEKIMQLEAEVEVSGTYRASAASYVSASPSTVKQAQVEDALDALKRKTSSADAAPASDAASDEAGAARSKENDA</sequence>
<feature type="coiled-coil region" evidence="2">
    <location>
        <begin position="108"/>
        <end position="149"/>
    </location>
</feature>
<protein>
    <submittedName>
        <fullName evidence="4">PspA/IM30 family protein</fullName>
    </submittedName>
</protein>
<accession>A0A927BX92</accession>
<evidence type="ECO:0000313" key="5">
    <source>
        <dbReference type="Proteomes" id="UP000621560"/>
    </source>
</evidence>
<dbReference type="InterPro" id="IPR007157">
    <property type="entry name" value="PspA_VIPP1"/>
</dbReference>
<dbReference type="PANTHER" id="PTHR31088">
    <property type="entry name" value="MEMBRANE-ASSOCIATED PROTEIN VIPP1, CHLOROPLASTIC"/>
    <property type="match status" value="1"/>
</dbReference>
<evidence type="ECO:0000256" key="1">
    <source>
        <dbReference type="ARBA" id="ARBA00043985"/>
    </source>
</evidence>
<dbReference type="Proteomes" id="UP000621560">
    <property type="component" value="Unassembled WGS sequence"/>
</dbReference>
<dbReference type="EMBL" id="JACXIZ010000033">
    <property type="protein sequence ID" value="MBD2847174.1"/>
    <property type="molecule type" value="Genomic_DNA"/>
</dbReference>
<dbReference type="RefSeq" id="WP_190920236.1">
    <property type="nucleotide sequence ID" value="NZ_JACXIZ010000033.1"/>
</dbReference>
<dbReference type="Pfam" id="PF04012">
    <property type="entry name" value="PspA_IM30"/>
    <property type="match status" value="1"/>
</dbReference>
<evidence type="ECO:0000313" key="4">
    <source>
        <dbReference type="EMBL" id="MBD2847174.1"/>
    </source>
</evidence>
<reference evidence="4" key="1">
    <citation type="submission" date="2020-09" db="EMBL/GenBank/DDBJ databases">
        <title>A novel bacterium of genus Paenibacillus, isolated from South China Sea.</title>
        <authorList>
            <person name="Huang H."/>
            <person name="Mo K."/>
            <person name="Hu Y."/>
        </authorList>
    </citation>
    <scope>NUCLEOTIDE SEQUENCE</scope>
    <source>
        <strain evidence="4">IB182496</strain>
    </source>
</reference>
<name>A0A927BX92_9BACL</name>
<evidence type="ECO:0000256" key="2">
    <source>
        <dbReference type="SAM" id="Coils"/>
    </source>
</evidence>
<organism evidence="4 5">
    <name type="scientific">Paenibacillus sabuli</name>
    <dbReference type="NCBI Taxonomy" id="2772509"/>
    <lineage>
        <taxon>Bacteria</taxon>
        <taxon>Bacillati</taxon>
        <taxon>Bacillota</taxon>
        <taxon>Bacilli</taxon>
        <taxon>Bacillales</taxon>
        <taxon>Paenibacillaceae</taxon>
        <taxon>Paenibacillus</taxon>
    </lineage>
</organism>
<feature type="region of interest" description="Disordered" evidence="3">
    <location>
        <begin position="218"/>
        <end position="247"/>
    </location>
</feature>
<keyword evidence="5" id="KW-1185">Reference proteome</keyword>
<dbReference type="PANTHER" id="PTHR31088:SF6">
    <property type="entry name" value="PHAGE SHOCK PROTEIN A"/>
    <property type="match status" value="1"/>
</dbReference>
<proteinExistence type="inferred from homology"/>
<dbReference type="AlphaFoldDB" id="A0A927BX92"/>